<feature type="transmembrane region" description="Helical" evidence="1">
    <location>
        <begin position="115"/>
        <end position="133"/>
    </location>
</feature>
<dbReference type="OMA" id="WDDRYNK"/>
<accession>A0A0B2UTQ6</accession>
<proteinExistence type="predicted"/>
<evidence type="ECO:0000313" key="2">
    <source>
        <dbReference type="EMBL" id="KHN72497.1"/>
    </source>
</evidence>
<protein>
    <submittedName>
        <fullName evidence="2">Uncharacterized protein</fullName>
    </submittedName>
</protein>
<gene>
    <name evidence="2" type="ORF">Tcan_03149</name>
</gene>
<evidence type="ECO:0000256" key="1">
    <source>
        <dbReference type="SAM" id="Phobius"/>
    </source>
</evidence>
<name>A0A0B2UTQ6_TOXCA</name>
<keyword evidence="1" id="KW-0472">Membrane</keyword>
<reference evidence="2 3" key="1">
    <citation type="submission" date="2014-11" db="EMBL/GenBank/DDBJ databases">
        <title>Genetic blueprint of the zoonotic pathogen Toxocara canis.</title>
        <authorList>
            <person name="Zhu X.-Q."/>
            <person name="Korhonen P.K."/>
            <person name="Cai H."/>
            <person name="Young N.D."/>
            <person name="Nejsum P."/>
            <person name="von Samson-Himmelstjerna G."/>
            <person name="Boag P.R."/>
            <person name="Tan P."/>
            <person name="Li Q."/>
            <person name="Min J."/>
            <person name="Yang Y."/>
            <person name="Wang X."/>
            <person name="Fang X."/>
            <person name="Hall R.S."/>
            <person name="Hofmann A."/>
            <person name="Sternberg P.W."/>
            <person name="Jex A.R."/>
            <person name="Gasser R.B."/>
        </authorList>
    </citation>
    <scope>NUCLEOTIDE SEQUENCE [LARGE SCALE GENOMIC DNA]</scope>
    <source>
        <strain evidence="2">PN_DK_2014</strain>
    </source>
</reference>
<comment type="caution">
    <text evidence="2">The sequence shown here is derived from an EMBL/GenBank/DDBJ whole genome shotgun (WGS) entry which is preliminary data.</text>
</comment>
<sequence length="159" mass="18445">MFAPCDVRLVGASVKRREPSITMNVPRTLIPLRRLPVVAARFFSAASTPSSSDSMEMFRQINKFASEGKWDSINNAPKLFLFGKGRADVYRVYHQMVSPDANIFGRSPYGQYMKALWRVFLIFGGTWALYTAYEQIVPEEYRLHYKYHAEHEHDEHVKH</sequence>
<organism evidence="2 3">
    <name type="scientific">Toxocara canis</name>
    <name type="common">Canine roundworm</name>
    <dbReference type="NCBI Taxonomy" id="6265"/>
    <lineage>
        <taxon>Eukaryota</taxon>
        <taxon>Metazoa</taxon>
        <taxon>Ecdysozoa</taxon>
        <taxon>Nematoda</taxon>
        <taxon>Chromadorea</taxon>
        <taxon>Rhabditida</taxon>
        <taxon>Spirurina</taxon>
        <taxon>Ascaridomorpha</taxon>
        <taxon>Ascaridoidea</taxon>
        <taxon>Toxocaridae</taxon>
        <taxon>Toxocara</taxon>
    </lineage>
</organism>
<evidence type="ECO:0000313" key="3">
    <source>
        <dbReference type="Proteomes" id="UP000031036"/>
    </source>
</evidence>
<dbReference type="EMBL" id="JPKZ01003249">
    <property type="protein sequence ID" value="KHN72497.1"/>
    <property type="molecule type" value="Genomic_DNA"/>
</dbReference>
<keyword evidence="1" id="KW-1133">Transmembrane helix</keyword>
<dbReference type="STRING" id="6265.A0A0B2UTQ6"/>
<dbReference type="AlphaFoldDB" id="A0A0B2UTQ6"/>
<dbReference type="Proteomes" id="UP000031036">
    <property type="component" value="Unassembled WGS sequence"/>
</dbReference>
<dbReference type="OrthoDB" id="5796941at2759"/>
<keyword evidence="1" id="KW-0812">Transmembrane</keyword>
<keyword evidence="3" id="KW-1185">Reference proteome</keyword>